<dbReference type="Pfam" id="PF17919">
    <property type="entry name" value="RT_RNaseH_2"/>
    <property type="match status" value="1"/>
</dbReference>
<organism evidence="2 3">
    <name type="scientific">Dendrobium catenatum</name>
    <dbReference type="NCBI Taxonomy" id="906689"/>
    <lineage>
        <taxon>Eukaryota</taxon>
        <taxon>Viridiplantae</taxon>
        <taxon>Streptophyta</taxon>
        <taxon>Embryophyta</taxon>
        <taxon>Tracheophyta</taxon>
        <taxon>Spermatophyta</taxon>
        <taxon>Magnoliopsida</taxon>
        <taxon>Liliopsida</taxon>
        <taxon>Asparagales</taxon>
        <taxon>Orchidaceae</taxon>
        <taxon>Epidendroideae</taxon>
        <taxon>Malaxideae</taxon>
        <taxon>Dendrobiinae</taxon>
        <taxon>Dendrobium</taxon>
    </lineage>
</organism>
<evidence type="ECO:0000259" key="1">
    <source>
        <dbReference type="Pfam" id="PF17919"/>
    </source>
</evidence>
<name>A0A2I0WG58_9ASPA</name>
<dbReference type="EMBL" id="KZ502668">
    <property type="protein sequence ID" value="PKU74660.1"/>
    <property type="molecule type" value="Genomic_DNA"/>
</dbReference>
<dbReference type="PANTHER" id="PTHR34072">
    <property type="entry name" value="ENZYMATIC POLYPROTEIN-RELATED"/>
    <property type="match status" value="1"/>
</dbReference>
<feature type="domain" description="Reverse transcriptase/retrotransposon-derived protein RNase H-like" evidence="1">
    <location>
        <begin position="2"/>
        <end position="56"/>
    </location>
</feature>
<proteinExistence type="predicted"/>
<accession>A0A2I0WG58</accession>
<dbReference type="SUPFAM" id="SSF56672">
    <property type="entry name" value="DNA/RNA polymerases"/>
    <property type="match status" value="1"/>
</dbReference>
<evidence type="ECO:0000313" key="2">
    <source>
        <dbReference type="EMBL" id="PKU74660.1"/>
    </source>
</evidence>
<dbReference type="InterPro" id="IPR043502">
    <property type="entry name" value="DNA/RNA_pol_sf"/>
</dbReference>
<dbReference type="Proteomes" id="UP000233837">
    <property type="component" value="Unassembled WGS sequence"/>
</dbReference>
<reference evidence="2 3" key="2">
    <citation type="journal article" date="2017" name="Nature">
        <title>The Apostasia genome and the evolution of orchids.</title>
        <authorList>
            <person name="Zhang G.Q."/>
            <person name="Liu K.W."/>
            <person name="Li Z."/>
            <person name="Lohaus R."/>
            <person name="Hsiao Y.Y."/>
            <person name="Niu S.C."/>
            <person name="Wang J.Y."/>
            <person name="Lin Y.C."/>
            <person name="Xu Q."/>
            <person name="Chen L.J."/>
            <person name="Yoshida K."/>
            <person name="Fujiwara S."/>
            <person name="Wang Z.W."/>
            <person name="Zhang Y.Q."/>
            <person name="Mitsuda N."/>
            <person name="Wang M."/>
            <person name="Liu G.H."/>
            <person name="Pecoraro L."/>
            <person name="Huang H.X."/>
            <person name="Xiao X.J."/>
            <person name="Lin M."/>
            <person name="Wu X.Y."/>
            <person name="Wu W.L."/>
            <person name="Chen Y.Y."/>
            <person name="Chang S.B."/>
            <person name="Sakamoto S."/>
            <person name="Ohme-Takagi M."/>
            <person name="Yagi M."/>
            <person name="Zeng S.J."/>
            <person name="Shen C.Y."/>
            <person name="Yeh C.M."/>
            <person name="Luo Y.B."/>
            <person name="Tsai W.C."/>
            <person name="Van de Peer Y."/>
            <person name="Liu Z.J."/>
        </authorList>
    </citation>
    <scope>NUCLEOTIDE SEQUENCE [LARGE SCALE GENOMIC DNA]</scope>
    <source>
        <tissue evidence="2">The whole plant</tissue>
    </source>
</reference>
<dbReference type="AlphaFoldDB" id="A0A2I0WG58"/>
<dbReference type="InterPro" id="IPR041577">
    <property type="entry name" value="RT_RNaseH_2"/>
</dbReference>
<sequence length="68" mass="7240">MTTVAVLALPDFTQIFIVEIDASGYGLGAVLMQTYRPIAYFSQVLTARPKLKSIYEGGISLSGQISGA</sequence>
<protein>
    <recommendedName>
        <fullName evidence="1">Reverse transcriptase/retrotransposon-derived protein RNase H-like domain-containing protein</fullName>
    </recommendedName>
</protein>
<reference evidence="2 3" key="1">
    <citation type="journal article" date="2016" name="Sci. Rep.">
        <title>The Dendrobium catenatum Lindl. genome sequence provides insights into polysaccharide synthase, floral development and adaptive evolution.</title>
        <authorList>
            <person name="Zhang G.Q."/>
            <person name="Xu Q."/>
            <person name="Bian C."/>
            <person name="Tsai W.C."/>
            <person name="Yeh C.M."/>
            <person name="Liu K.W."/>
            <person name="Yoshida K."/>
            <person name="Zhang L.S."/>
            <person name="Chang S.B."/>
            <person name="Chen F."/>
            <person name="Shi Y."/>
            <person name="Su Y.Y."/>
            <person name="Zhang Y.Q."/>
            <person name="Chen L.J."/>
            <person name="Yin Y."/>
            <person name="Lin M."/>
            <person name="Huang H."/>
            <person name="Deng H."/>
            <person name="Wang Z.W."/>
            <person name="Zhu S.L."/>
            <person name="Zhao X."/>
            <person name="Deng C."/>
            <person name="Niu S.C."/>
            <person name="Huang J."/>
            <person name="Wang M."/>
            <person name="Liu G.H."/>
            <person name="Yang H.J."/>
            <person name="Xiao X.J."/>
            <person name="Hsiao Y.Y."/>
            <person name="Wu W.L."/>
            <person name="Chen Y.Y."/>
            <person name="Mitsuda N."/>
            <person name="Ohme-Takagi M."/>
            <person name="Luo Y.B."/>
            <person name="Van de Peer Y."/>
            <person name="Liu Z.J."/>
        </authorList>
    </citation>
    <scope>NUCLEOTIDE SEQUENCE [LARGE SCALE GENOMIC DNA]</scope>
    <source>
        <tissue evidence="2">The whole plant</tissue>
    </source>
</reference>
<keyword evidence="3" id="KW-1185">Reference proteome</keyword>
<gene>
    <name evidence="2" type="ORF">MA16_Dca004851</name>
</gene>
<evidence type="ECO:0000313" key="3">
    <source>
        <dbReference type="Proteomes" id="UP000233837"/>
    </source>
</evidence>
<dbReference type="PANTHER" id="PTHR34072:SF55">
    <property type="entry name" value="DNA_RNA POLYMERASES SUPERFAMILY PROTEIN"/>
    <property type="match status" value="1"/>
</dbReference>